<dbReference type="OMA" id="ELGDAMW"/>
<comment type="similarity">
    <text evidence="3 14">Belongs to the XPF family.</text>
</comment>
<proteinExistence type="inferred from homology"/>
<dbReference type="GO" id="GO:0000727">
    <property type="term" value="P:double-strand break repair via break-induced replication"/>
    <property type="evidence" value="ECO:0007669"/>
    <property type="project" value="UniProtKB-UniRule"/>
</dbReference>
<evidence type="ECO:0000313" key="17">
    <source>
        <dbReference type="EMBL" id="OLL23383.1"/>
    </source>
</evidence>
<keyword evidence="10 14" id="KW-0233">DNA recombination</keyword>
<evidence type="ECO:0000256" key="14">
    <source>
        <dbReference type="RuleBase" id="RU369042"/>
    </source>
</evidence>
<dbReference type="STRING" id="1198029.A0A1U7LLB4"/>
<dbReference type="Pfam" id="PF21136">
    <property type="entry name" value="WHD_MUS81"/>
    <property type="match status" value="1"/>
</dbReference>
<dbReference type="Pfam" id="PF02732">
    <property type="entry name" value="ERCC4"/>
    <property type="match status" value="1"/>
</dbReference>
<keyword evidence="4 14" id="KW-0540">Nuclease</keyword>
<dbReference type="CDD" id="cd21036">
    <property type="entry name" value="WH_MUS81"/>
    <property type="match status" value="1"/>
</dbReference>
<keyword evidence="11 14" id="KW-0234">DNA repair</keyword>
<dbReference type="Gene3D" id="1.10.150.670">
    <property type="entry name" value="Crossover junction endonuclease EME1, DNA-binding domain"/>
    <property type="match status" value="1"/>
</dbReference>
<dbReference type="GO" id="GO:0033314">
    <property type="term" value="P:mitotic DNA replication checkpoint signaling"/>
    <property type="evidence" value="ECO:0007669"/>
    <property type="project" value="EnsemblFungi"/>
</dbReference>
<evidence type="ECO:0000256" key="5">
    <source>
        <dbReference type="ARBA" id="ARBA00022723"/>
    </source>
</evidence>
<gene>
    <name evidence="17" type="ORF">NEOLI_004176</name>
</gene>
<evidence type="ECO:0000256" key="3">
    <source>
        <dbReference type="ARBA" id="ARBA00010015"/>
    </source>
</evidence>
<feature type="region of interest" description="Disordered" evidence="15">
    <location>
        <begin position="87"/>
        <end position="124"/>
    </location>
</feature>
<dbReference type="GO" id="GO:0031573">
    <property type="term" value="P:mitotic intra-S DNA damage checkpoint signaling"/>
    <property type="evidence" value="ECO:0007669"/>
    <property type="project" value="EnsemblFungi"/>
</dbReference>
<dbReference type="InterPro" id="IPR042530">
    <property type="entry name" value="EME1/EME2_C"/>
</dbReference>
<keyword evidence="9 14" id="KW-0460">Magnesium</keyword>
<evidence type="ECO:0000313" key="18">
    <source>
        <dbReference type="Proteomes" id="UP000186594"/>
    </source>
</evidence>
<evidence type="ECO:0000256" key="11">
    <source>
        <dbReference type="ARBA" id="ARBA00023204"/>
    </source>
</evidence>
<dbReference type="GO" id="GO:0048257">
    <property type="term" value="F:3'-flap endonuclease activity"/>
    <property type="evidence" value="ECO:0007669"/>
    <property type="project" value="TreeGrafter"/>
</dbReference>
<dbReference type="FunFam" id="1.10.150.110:FF:000001">
    <property type="entry name" value="Putative Crossover junction endonuclease MUS81"/>
    <property type="match status" value="1"/>
</dbReference>
<evidence type="ECO:0000256" key="15">
    <source>
        <dbReference type="SAM" id="MobiDB-lite"/>
    </source>
</evidence>
<dbReference type="Proteomes" id="UP000186594">
    <property type="component" value="Unassembled WGS sequence"/>
</dbReference>
<dbReference type="PANTHER" id="PTHR13451">
    <property type="entry name" value="CLASS II CROSSOVER JUNCTION ENDONUCLEASE MUS81"/>
    <property type="match status" value="1"/>
</dbReference>
<dbReference type="GO" id="GO:0031297">
    <property type="term" value="P:replication fork processing"/>
    <property type="evidence" value="ECO:0007669"/>
    <property type="project" value="EnsemblFungi"/>
</dbReference>
<dbReference type="GO" id="GO:0000712">
    <property type="term" value="P:resolution of meiotic recombination intermediates"/>
    <property type="evidence" value="ECO:0007669"/>
    <property type="project" value="EnsemblFungi"/>
</dbReference>
<evidence type="ECO:0000256" key="8">
    <source>
        <dbReference type="ARBA" id="ARBA00022801"/>
    </source>
</evidence>
<dbReference type="EC" id="3.1.22.-" evidence="14"/>
<dbReference type="OrthoDB" id="5963188at2759"/>
<dbReference type="InterPro" id="IPR047416">
    <property type="entry name" value="XPF_nuclease_Mus81"/>
</dbReference>
<evidence type="ECO:0000256" key="2">
    <source>
        <dbReference type="ARBA" id="ARBA00004123"/>
    </source>
</evidence>
<dbReference type="InterPro" id="IPR036388">
    <property type="entry name" value="WH-like_DNA-bd_sf"/>
</dbReference>
<comment type="caution">
    <text evidence="17">The sequence shown here is derived from an EMBL/GenBank/DDBJ whole genome shotgun (WGS) entry which is preliminary data.</text>
</comment>
<dbReference type="InterPro" id="IPR027421">
    <property type="entry name" value="DNA_pol_lamdba_lyase_dom_sf"/>
</dbReference>
<feature type="region of interest" description="Disordered" evidence="15">
    <location>
        <begin position="297"/>
        <end position="316"/>
    </location>
</feature>
<dbReference type="EMBL" id="LXFE01001717">
    <property type="protein sequence ID" value="OLL23383.1"/>
    <property type="molecule type" value="Genomic_DNA"/>
</dbReference>
<evidence type="ECO:0000256" key="12">
    <source>
        <dbReference type="ARBA" id="ARBA00023242"/>
    </source>
</evidence>
<comment type="function">
    <text evidence="14">Interacts with EME1 to form a DNA structure-specific endonuclease with substrate preference for branched DNA structures with a 5'-end at the branch nick. Typical substrates include 3'-flap structures, D-loops, replication forks and nicked Holliday junctions. May be required in mitosis for the processing of stalled or collapsed replication fork intermediates. May be required in meiosis for the repair of meiosis-specific double strand breaks subsequent to single-end invasion (SEI).</text>
</comment>
<dbReference type="FunFam" id="1.10.10.10:FF:000307">
    <property type="entry name" value="Crossover junction endonuclease MUS81"/>
    <property type="match status" value="1"/>
</dbReference>
<dbReference type="InterPro" id="IPR047417">
    <property type="entry name" value="WHD_MUS81"/>
</dbReference>
<dbReference type="InterPro" id="IPR011335">
    <property type="entry name" value="Restrct_endonuc-II-like"/>
</dbReference>
<dbReference type="SUPFAM" id="SSF47802">
    <property type="entry name" value="DNA polymerase beta, N-terminal domain-like"/>
    <property type="match status" value="1"/>
</dbReference>
<dbReference type="GO" id="GO:0006308">
    <property type="term" value="P:DNA catabolic process"/>
    <property type="evidence" value="ECO:0007669"/>
    <property type="project" value="UniProtKB-UniRule"/>
</dbReference>
<feature type="compositionally biased region" description="Polar residues" evidence="15">
    <location>
        <begin position="338"/>
        <end position="358"/>
    </location>
</feature>
<dbReference type="GO" id="GO:0048476">
    <property type="term" value="C:Holliday junction resolvase complex"/>
    <property type="evidence" value="ECO:0007669"/>
    <property type="project" value="UniProtKB-UniRule"/>
</dbReference>
<dbReference type="GO" id="GO:0003677">
    <property type="term" value="F:DNA binding"/>
    <property type="evidence" value="ECO:0007669"/>
    <property type="project" value="UniProtKB-UniRule"/>
</dbReference>
<sequence>MQTTKPGCGNPLLLEFLKEMMEKEATRGTNSSKGYYVLKKAYDSMKICPLPFNHPSEAACLKGIGPNICKRLETRLEAHCKANGLVMPPHPSQTIVPEEDDDQLQSSQLQSQSQEVSKRKARVTKTKTYVPAKRSGPYALLRALGSLADDQSINKAELIRLAAPFSDSSFDIPTEKSRYYTAWHGMKILEQKNLVYKNGNPARYCLTEEGIETCRKIEEAEATINNLEYTSGPVTGSSTNESLPTADRSMFKKTSETRINTEELIVKDVCVSLQGKSSLGPKDYVGSDDDLSRNISTATKTTIEPASSRNRPTSLNLGLEAAPVRPDAAPREPIPLSPNLSEQSAPQSLSSTCQSLPNDASKLPSSYIPAGRYTVQIVVDVREVRSERERKLFVEGLEQSGIDVFVRSLDIGDILWIAKDSLDGQEYILDYIVERKRMDDLVSSIKDGRFHEQKFRLTKSGIKQIIYVIEETNMDKLSSYREAIETAISSSQVQNGFFVKRVPNIEGTVTYLCRLSKQLKQLYSTESLHIIPSCQVSSRNYHTLRSDLRRDDPNKRYTIPLSDFAQITSKNGALTLADIFLKMLLTIRGVSAEKAIEIQKVFPTPRHLLDSYNSCRDEMDKKMLIAKSIQGYGRKSIGNALSEKIYGIWGK</sequence>
<evidence type="ECO:0000256" key="10">
    <source>
        <dbReference type="ARBA" id="ARBA00023172"/>
    </source>
</evidence>
<dbReference type="SUPFAM" id="SSF52980">
    <property type="entry name" value="Restriction endonuclease-like"/>
    <property type="match status" value="1"/>
</dbReference>
<keyword evidence="13" id="KW-0469">Meiosis</keyword>
<dbReference type="Pfam" id="PF14716">
    <property type="entry name" value="HHH_8"/>
    <property type="match status" value="1"/>
</dbReference>
<keyword evidence="5 14" id="KW-0479">Metal-binding</keyword>
<protein>
    <recommendedName>
        <fullName evidence="14">Crossover junction endonuclease MUS81</fullName>
        <ecNumber evidence="14">3.1.22.-</ecNumber>
    </recommendedName>
</protein>
<dbReference type="Gene3D" id="3.40.50.10130">
    <property type="match status" value="1"/>
</dbReference>
<reference evidence="17 18" key="1">
    <citation type="submission" date="2016-04" db="EMBL/GenBank/DDBJ databases">
        <title>Evolutionary innovation and constraint leading to complex multicellularity in the Ascomycota.</title>
        <authorList>
            <person name="Cisse O."/>
            <person name="Nguyen A."/>
            <person name="Hewitt D.A."/>
            <person name="Jedd G."/>
            <person name="Stajich J.E."/>
        </authorList>
    </citation>
    <scope>NUCLEOTIDE SEQUENCE [LARGE SCALE GENOMIC DNA]</scope>
    <source>
        <strain evidence="17 18">DAH-3</strain>
    </source>
</reference>
<feature type="domain" description="ERCC4" evidence="16">
    <location>
        <begin position="376"/>
        <end position="473"/>
    </location>
</feature>
<dbReference type="Pfam" id="PF21292">
    <property type="entry name" value="EME1-MUS81_C"/>
    <property type="match status" value="1"/>
</dbReference>
<evidence type="ECO:0000256" key="6">
    <source>
        <dbReference type="ARBA" id="ARBA00022759"/>
    </source>
</evidence>
<keyword evidence="12 14" id="KW-0539">Nucleus</keyword>
<accession>A0A1U7LLB4</accession>
<dbReference type="CDD" id="cd20074">
    <property type="entry name" value="XPF_nuclease_Mus81"/>
    <property type="match status" value="1"/>
</dbReference>
<keyword evidence="18" id="KW-1185">Reference proteome</keyword>
<dbReference type="GO" id="GO:0005634">
    <property type="term" value="C:nucleus"/>
    <property type="evidence" value="ECO:0007669"/>
    <property type="project" value="UniProtKB-SubCell"/>
</dbReference>
<evidence type="ECO:0000256" key="4">
    <source>
        <dbReference type="ARBA" id="ARBA00022722"/>
    </source>
</evidence>
<dbReference type="Gene3D" id="1.10.10.10">
    <property type="entry name" value="Winged helix-like DNA-binding domain superfamily/Winged helix DNA-binding domain"/>
    <property type="match status" value="1"/>
</dbReference>
<organism evidence="17 18">
    <name type="scientific">Neolecta irregularis (strain DAH-3)</name>
    <dbReference type="NCBI Taxonomy" id="1198029"/>
    <lineage>
        <taxon>Eukaryota</taxon>
        <taxon>Fungi</taxon>
        <taxon>Dikarya</taxon>
        <taxon>Ascomycota</taxon>
        <taxon>Taphrinomycotina</taxon>
        <taxon>Neolectales</taxon>
        <taxon>Neolectaceae</taxon>
        <taxon>Neolecta</taxon>
    </lineage>
</organism>
<dbReference type="SMART" id="SM00891">
    <property type="entry name" value="ERCC4"/>
    <property type="match status" value="1"/>
</dbReference>
<feature type="compositionally biased region" description="Low complexity" evidence="15">
    <location>
        <begin position="104"/>
        <end position="115"/>
    </location>
</feature>
<dbReference type="Gene3D" id="1.10.150.110">
    <property type="entry name" value="DNA polymerase beta, N-terminal domain-like"/>
    <property type="match status" value="1"/>
</dbReference>
<evidence type="ECO:0000256" key="7">
    <source>
        <dbReference type="ARBA" id="ARBA00022763"/>
    </source>
</evidence>
<dbReference type="GO" id="GO:0046872">
    <property type="term" value="F:metal ion binding"/>
    <property type="evidence" value="ECO:0007669"/>
    <property type="project" value="UniProtKB-UniRule"/>
</dbReference>
<dbReference type="InterPro" id="IPR033309">
    <property type="entry name" value="Mus81"/>
</dbReference>
<keyword evidence="8 14" id="KW-0378">Hydrolase</keyword>
<dbReference type="FunFam" id="3.40.50.10130:FF:000003">
    <property type="entry name" value="Crossover junction endonuclease MUS81"/>
    <property type="match status" value="1"/>
</dbReference>
<feature type="region of interest" description="Disordered" evidence="15">
    <location>
        <begin position="323"/>
        <end position="360"/>
    </location>
</feature>
<keyword evidence="6 14" id="KW-0255">Endonuclease</keyword>
<keyword evidence="7 14" id="KW-0227">DNA damage</keyword>
<comment type="subunit">
    <text evidence="14">Interacts with EME1.</text>
</comment>
<name>A0A1U7LLB4_NEOID</name>
<evidence type="ECO:0000256" key="1">
    <source>
        <dbReference type="ARBA" id="ARBA00001946"/>
    </source>
</evidence>
<dbReference type="InterPro" id="IPR010996">
    <property type="entry name" value="HHH_MUS81"/>
</dbReference>
<comment type="subcellular location">
    <subcellularLocation>
        <location evidence="2 14">Nucleus</location>
    </subcellularLocation>
</comment>
<comment type="cofactor">
    <cofactor evidence="1 14">
        <name>Mg(2+)</name>
        <dbReference type="ChEBI" id="CHEBI:18420"/>
    </cofactor>
</comment>
<dbReference type="AlphaFoldDB" id="A0A1U7LLB4"/>
<dbReference type="InterPro" id="IPR006166">
    <property type="entry name" value="ERCC4_domain"/>
</dbReference>
<evidence type="ECO:0000259" key="16">
    <source>
        <dbReference type="SMART" id="SM00891"/>
    </source>
</evidence>
<dbReference type="GO" id="GO:0008821">
    <property type="term" value="F:crossover junction DNA endonuclease activity"/>
    <property type="evidence" value="ECO:0007669"/>
    <property type="project" value="UniProtKB-UniRule"/>
</dbReference>
<evidence type="ECO:0000256" key="13">
    <source>
        <dbReference type="ARBA" id="ARBA00023254"/>
    </source>
</evidence>
<dbReference type="PANTHER" id="PTHR13451:SF0">
    <property type="entry name" value="CROSSOVER JUNCTION ENDONUCLEASE MUS81"/>
    <property type="match status" value="1"/>
</dbReference>
<evidence type="ECO:0000256" key="9">
    <source>
        <dbReference type="ARBA" id="ARBA00022842"/>
    </source>
</evidence>